<evidence type="ECO:0000256" key="3">
    <source>
        <dbReference type="ARBA" id="ARBA00022741"/>
    </source>
</evidence>
<dbReference type="Gene3D" id="1.10.510.10">
    <property type="entry name" value="Transferase(Phosphotransferase) domain 1"/>
    <property type="match status" value="1"/>
</dbReference>
<evidence type="ECO:0000256" key="4">
    <source>
        <dbReference type="ARBA" id="ARBA00022777"/>
    </source>
</evidence>
<accession>A0A8J8NWC3</accession>
<dbReference type="GO" id="GO:0005524">
    <property type="term" value="F:ATP binding"/>
    <property type="evidence" value="ECO:0007669"/>
    <property type="project" value="UniProtKB-UniRule"/>
</dbReference>
<dbReference type="InterPro" id="IPR008271">
    <property type="entry name" value="Ser/Thr_kinase_AS"/>
</dbReference>
<feature type="binding site" evidence="6">
    <location>
        <position position="40"/>
    </location>
    <ligand>
        <name>ATP</name>
        <dbReference type="ChEBI" id="CHEBI:30616"/>
    </ligand>
</feature>
<dbReference type="InterPro" id="IPR017441">
    <property type="entry name" value="Protein_kinase_ATP_BS"/>
</dbReference>
<gene>
    <name evidence="9" type="ORF">FGO68_gene12814</name>
</gene>
<dbReference type="GO" id="GO:0000407">
    <property type="term" value="C:phagophore assembly site"/>
    <property type="evidence" value="ECO:0007669"/>
    <property type="project" value="TreeGrafter"/>
</dbReference>
<dbReference type="Pfam" id="PF00069">
    <property type="entry name" value="Pkinase"/>
    <property type="match status" value="1"/>
</dbReference>
<dbReference type="EMBL" id="RRYP01006209">
    <property type="protein sequence ID" value="TNV81384.1"/>
    <property type="molecule type" value="Genomic_DNA"/>
</dbReference>
<keyword evidence="3 6" id="KW-0547">Nucleotide-binding</keyword>
<feature type="domain" description="Protein kinase" evidence="8">
    <location>
        <begin position="11"/>
        <end position="274"/>
    </location>
</feature>
<evidence type="ECO:0000313" key="10">
    <source>
        <dbReference type="Proteomes" id="UP000785679"/>
    </source>
</evidence>
<evidence type="ECO:0000256" key="7">
    <source>
        <dbReference type="SAM" id="MobiDB-lite"/>
    </source>
</evidence>
<dbReference type="GO" id="GO:0004674">
    <property type="term" value="F:protein serine/threonine kinase activity"/>
    <property type="evidence" value="ECO:0007669"/>
    <property type="project" value="InterPro"/>
</dbReference>
<evidence type="ECO:0000256" key="1">
    <source>
        <dbReference type="ARBA" id="ARBA00022679"/>
    </source>
</evidence>
<feature type="region of interest" description="Disordered" evidence="7">
    <location>
        <begin position="391"/>
        <end position="416"/>
    </location>
</feature>
<dbReference type="PROSITE" id="PS50011">
    <property type="entry name" value="PROTEIN_KINASE_DOM"/>
    <property type="match status" value="1"/>
</dbReference>
<dbReference type="OrthoDB" id="67310at2759"/>
<dbReference type="Gene3D" id="2.20.110.10">
    <property type="entry name" value="Histone H3 K4-specific methyltransferase SET7/9 N-terminal domain"/>
    <property type="match status" value="2"/>
</dbReference>
<dbReference type="InterPro" id="IPR003409">
    <property type="entry name" value="MORN"/>
</dbReference>
<dbReference type="GO" id="GO:0016020">
    <property type="term" value="C:membrane"/>
    <property type="evidence" value="ECO:0007669"/>
    <property type="project" value="TreeGrafter"/>
</dbReference>
<reference evidence="9" key="1">
    <citation type="submission" date="2019-06" db="EMBL/GenBank/DDBJ databases">
        <authorList>
            <person name="Zheng W."/>
        </authorList>
    </citation>
    <scope>NUCLEOTIDE SEQUENCE</scope>
    <source>
        <strain evidence="9">QDHG01</strain>
    </source>
</reference>
<dbReference type="InterPro" id="IPR011009">
    <property type="entry name" value="Kinase-like_dom_sf"/>
</dbReference>
<evidence type="ECO:0000259" key="8">
    <source>
        <dbReference type="PROSITE" id="PS50011"/>
    </source>
</evidence>
<dbReference type="Proteomes" id="UP000785679">
    <property type="component" value="Unassembled WGS sequence"/>
</dbReference>
<dbReference type="GO" id="GO:0005829">
    <property type="term" value="C:cytosol"/>
    <property type="evidence" value="ECO:0007669"/>
    <property type="project" value="TreeGrafter"/>
</dbReference>
<keyword evidence="2" id="KW-0677">Repeat</keyword>
<feature type="compositionally biased region" description="Low complexity" evidence="7">
    <location>
        <begin position="398"/>
        <end position="416"/>
    </location>
</feature>
<name>A0A8J8NWC3_HALGN</name>
<dbReference type="Pfam" id="PF02493">
    <property type="entry name" value="MORN"/>
    <property type="match status" value="3"/>
</dbReference>
<protein>
    <recommendedName>
        <fullName evidence="8">Protein kinase domain-containing protein</fullName>
    </recommendedName>
</protein>
<keyword evidence="4" id="KW-0418">Kinase</keyword>
<proteinExistence type="predicted"/>
<dbReference type="InterPro" id="IPR045269">
    <property type="entry name" value="Atg1-like"/>
</dbReference>
<dbReference type="SUPFAM" id="SSF56112">
    <property type="entry name" value="Protein kinase-like (PK-like)"/>
    <property type="match status" value="1"/>
</dbReference>
<dbReference type="PROSITE" id="PS00107">
    <property type="entry name" value="PROTEIN_KINASE_ATP"/>
    <property type="match status" value="1"/>
</dbReference>
<sequence length="646" mass="73860">MEQAEHVFGNYRPIKQLGYGSFSYVYLAEHIESKERVALKVQKKKKDKVKMQRSDQCFKNEISFCNKVKQHPFIIRFIESFECEYPAQGYSPKCMVFEVGDSDINSRINQSAISEQLALTWFTQVALALAHVHKQNYMHRDVKPLNILIVGEAIGGVAKICDFGSIKIDKIGAINTITAGTDRYFPPERLHNKADYTGKADVWSLGISLYEMLTEGEHPYEDPDNLQYLQTLSNQKLKLKESISEPFQDLLRFMLVQDPMKRPLMRDVLNHPLVKNRINLMTENMIKTAAIIKEQLKEIQLAVLEMIPEESNEEQLQASPASMLNMTSASDLPFEKLKDVASLLEVSISEEDLLETNNTERIKKQLLDPVQQLPGCDNIEEQKELPAIPSQPLTTATSSQQSPYSQSSSNQQISEPSLQPVQQLLPSFTQSGLDSFLQQIRDRGHSKLVDAALLHGLTLSRLQTKVSLEVKEVPFEGNRIFKSGGIYYGECVDGKRNGYGLLYCTNNYGVPCLYECEWGATIKGGWIAIWKNKWDKYEGQFDQEYRRTGTGRWENEDGDTYIGEWKDGSMHGQGKWTYSDGAVYEGEWKDYKKHGQGKYTFPDGNYEIGTWENNEQNGVHKYYSKEGELLEKRTYKDNKLVKTEKE</sequence>
<comment type="caution">
    <text evidence="9">The sequence shown here is derived from an EMBL/GenBank/DDBJ whole genome shotgun (WGS) entry which is preliminary data.</text>
</comment>
<keyword evidence="1" id="KW-0808">Transferase</keyword>
<dbReference type="AlphaFoldDB" id="A0A8J8NWC3"/>
<keyword evidence="5 6" id="KW-0067">ATP-binding</keyword>
<dbReference type="GO" id="GO:0000045">
    <property type="term" value="P:autophagosome assembly"/>
    <property type="evidence" value="ECO:0007669"/>
    <property type="project" value="TreeGrafter"/>
</dbReference>
<dbReference type="InterPro" id="IPR000719">
    <property type="entry name" value="Prot_kinase_dom"/>
</dbReference>
<dbReference type="PROSITE" id="PS00108">
    <property type="entry name" value="PROTEIN_KINASE_ST"/>
    <property type="match status" value="1"/>
</dbReference>
<organism evidence="9 10">
    <name type="scientific">Halteria grandinella</name>
    <dbReference type="NCBI Taxonomy" id="5974"/>
    <lineage>
        <taxon>Eukaryota</taxon>
        <taxon>Sar</taxon>
        <taxon>Alveolata</taxon>
        <taxon>Ciliophora</taxon>
        <taxon>Intramacronucleata</taxon>
        <taxon>Spirotrichea</taxon>
        <taxon>Stichotrichia</taxon>
        <taxon>Sporadotrichida</taxon>
        <taxon>Halteriidae</taxon>
        <taxon>Halteria</taxon>
    </lineage>
</organism>
<dbReference type="GO" id="GO:0005776">
    <property type="term" value="C:autophagosome"/>
    <property type="evidence" value="ECO:0007669"/>
    <property type="project" value="TreeGrafter"/>
</dbReference>
<keyword evidence="10" id="KW-1185">Reference proteome</keyword>
<dbReference type="SUPFAM" id="SSF82185">
    <property type="entry name" value="Histone H3 K4-specific methyltransferase SET7/9 N-terminal domain"/>
    <property type="match status" value="1"/>
</dbReference>
<evidence type="ECO:0000256" key="2">
    <source>
        <dbReference type="ARBA" id="ARBA00022737"/>
    </source>
</evidence>
<dbReference type="PANTHER" id="PTHR24348:SF22">
    <property type="entry name" value="NON-SPECIFIC SERINE_THREONINE PROTEIN KINASE"/>
    <property type="match status" value="1"/>
</dbReference>
<dbReference type="SMART" id="SM00698">
    <property type="entry name" value="MORN"/>
    <property type="match status" value="4"/>
</dbReference>
<evidence type="ECO:0000256" key="5">
    <source>
        <dbReference type="ARBA" id="ARBA00022840"/>
    </source>
</evidence>
<dbReference type="GO" id="GO:0010506">
    <property type="term" value="P:regulation of autophagy"/>
    <property type="evidence" value="ECO:0007669"/>
    <property type="project" value="InterPro"/>
</dbReference>
<evidence type="ECO:0000256" key="6">
    <source>
        <dbReference type="PROSITE-ProRule" id="PRU10141"/>
    </source>
</evidence>
<dbReference type="SMART" id="SM00220">
    <property type="entry name" value="S_TKc"/>
    <property type="match status" value="1"/>
</dbReference>
<evidence type="ECO:0000313" key="9">
    <source>
        <dbReference type="EMBL" id="TNV81384.1"/>
    </source>
</evidence>
<dbReference type="PANTHER" id="PTHR24348">
    <property type="entry name" value="SERINE/THREONINE-PROTEIN KINASE UNC-51-RELATED"/>
    <property type="match status" value="1"/>
</dbReference>